<dbReference type="CDD" id="cd04232">
    <property type="entry name" value="CuRO_1_CueO_FtsP"/>
    <property type="match status" value="1"/>
</dbReference>
<keyword evidence="4" id="KW-0732">Signal</keyword>
<protein>
    <submittedName>
        <fullName evidence="8">Bilirubin oxidase</fullName>
        <ecNumber evidence="8">1.3.3.5</ecNumber>
    </submittedName>
</protein>
<dbReference type="Gene3D" id="2.60.40.420">
    <property type="entry name" value="Cupredoxins - blue copper proteins"/>
    <property type="match status" value="3"/>
</dbReference>
<dbReference type="InterPro" id="IPR011706">
    <property type="entry name" value="Cu-oxidase_C"/>
</dbReference>
<dbReference type="InterPro" id="IPR001117">
    <property type="entry name" value="Cu-oxidase_2nd"/>
</dbReference>
<feature type="domain" description="Plastocyanin-like" evidence="7">
    <location>
        <begin position="72"/>
        <end position="184"/>
    </location>
</feature>
<sequence length="508" mass="54985">MTASISRRTLLASSAAVAILGVPQLTACTTFNDRAPIDTVGKVDFLTPLPIPPIAESTVANGIRTFALEAKTGTSEFIAGKSTPTWGYNGAFLGPTLRATTGETVRVKVANNLPEATTVHWHGMKLPAAMDGGPHQTIHPGDSWTAEWTVEQPSATVWYHPHPHGQTEAHVQHGLAGLFILDDTDDPAELPHEYGVDDIPVVLQDRSFESNGTFATPDRAVSGLVGDTILVNGAIGPVLTVASERTRLRILNGSSARVYNLGWSNDQDITVIATDSGLLRKPQTTDRVLLSPGERVEILFDGSAGETVILRSHPQDLRMGKAMSDGAGANDTLDLLQVVAAATLTPAVPLPLTLIEDNLFASIASATIQESRRFELSGTLINGKAMDMKRIDHVLAAGAYETWMVRNIHSQVHNFHVHNARFRILSIENAEPPAYLQGWKDTVLLPAGQTANLAVTFGDYTDPDLPYMYHCHLLWHEDQGMMGQYTIVDRKDVDDAPRSINVDAGMQH</sequence>
<dbReference type="InterPro" id="IPR002355">
    <property type="entry name" value="Cu_oxidase_Cu_BS"/>
</dbReference>
<evidence type="ECO:0000256" key="2">
    <source>
        <dbReference type="ARBA" id="ARBA00022723"/>
    </source>
</evidence>
<dbReference type="EC" id="1.3.3.5" evidence="8"/>
<feature type="chain" id="PRO_5031513910" evidence="4">
    <location>
        <begin position="28"/>
        <end position="508"/>
    </location>
</feature>
<dbReference type="Proteomes" id="UP000541033">
    <property type="component" value="Unassembled WGS sequence"/>
</dbReference>
<comment type="caution">
    <text evidence="8">The sequence shown here is derived from an EMBL/GenBank/DDBJ whole genome shotgun (WGS) entry which is preliminary data.</text>
</comment>
<proteinExistence type="inferred from homology"/>
<comment type="similarity">
    <text evidence="1">Belongs to the multicopper oxidase family.</text>
</comment>
<keyword evidence="2" id="KW-0479">Metal-binding</keyword>
<dbReference type="Pfam" id="PF00394">
    <property type="entry name" value="Cu-oxidase"/>
    <property type="match status" value="1"/>
</dbReference>
<keyword evidence="9" id="KW-1185">Reference proteome</keyword>
<feature type="domain" description="Plastocyanin-like" evidence="6">
    <location>
        <begin position="375"/>
        <end position="488"/>
    </location>
</feature>
<accession>A0A7X5R038</accession>
<feature type="domain" description="Plastocyanin-like" evidence="5">
    <location>
        <begin position="223"/>
        <end position="301"/>
    </location>
</feature>
<dbReference type="PROSITE" id="PS00080">
    <property type="entry name" value="MULTICOPPER_OXIDASE2"/>
    <property type="match status" value="1"/>
</dbReference>
<evidence type="ECO:0000313" key="8">
    <source>
        <dbReference type="EMBL" id="NIH53126.1"/>
    </source>
</evidence>
<dbReference type="CDD" id="cd13890">
    <property type="entry name" value="CuRO_3_CueO_FtsP"/>
    <property type="match status" value="1"/>
</dbReference>
<dbReference type="GO" id="GO:0005507">
    <property type="term" value="F:copper ion binding"/>
    <property type="evidence" value="ECO:0007669"/>
    <property type="project" value="InterPro"/>
</dbReference>
<organism evidence="8 9">
    <name type="scientific">Lysinibacter cavernae</name>
    <dbReference type="NCBI Taxonomy" id="1640652"/>
    <lineage>
        <taxon>Bacteria</taxon>
        <taxon>Bacillati</taxon>
        <taxon>Actinomycetota</taxon>
        <taxon>Actinomycetes</taxon>
        <taxon>Micrococcales</taxon>
        <taxon>Microbacteriaceae</taxon>
        <taxon>Lysinibacter</taxon>
    </lineage>
</organism>
<evidence type="ECO:0000259" key="7">
    <source>
        <dbReference type="Pfam" id="PF07732"/>
    </source>
</evidence>
<gene>
    <name evidence="8" type="ORF">FHX76_000994</name>
</gene>
<reference evidence="8 9" key="1">
    <citation type="submission" date="2020-02" db="EMBL/GenBank/DDBJ databases">
        <title>Sequencing the genomes of 1000 actinobacteria strains.</title>
        <authorList>
            <person name="Klenk H.-P."/>
        </authorList>
    </citation>
    <scope>NUCLEOTIDE SEQUENCE [LARGE SCALE GENOMIC DNA]</scope>
    <source>
        <strain evidence="8 9">DSM 27960</strain>
    </source>
</reference>
<dbReference type="Pfam" id="PF07732">
    <property type="entry name" value="Cu-oxidase_3"/>
    <property type="match status" value="1"/>
</dbReference>
<keyword evidence="3 8" id="KW-0560">Oxidoreductase</keyword>
<dbReference type="PANTHER" id="PTHR48267">
    <property type="entry name" value="CUPREDOXIN SUPERFAMILY PROTEIN"/>
    <property type="match status" value="1"/>
</dbReference>
<evidence type="ECO:0000259" key="5">
    <source>
        <dbReference type="Pfam" id="PF00394"/>
    </source>
</evidence>
<dbReference type="InterPro" id="IPR008972">
    <property type="entry name" value="Cupredoxin"/>
</dbReference>
<dbReference type="EMBL" id="JAAMOX010000001">
    <property type="protein sequence ID" value="NIH53126.1"/>
    <property type="molecule type" value="Genomic_DNA"/>
</dbReference>
<evidence type="ECO:0000313" key="9">
    <source>
        <dbReference type="Proteomes" id="UP000541033"/>
    </source>
</evidence>
<dbReference type="Pfam" id="PF07731">
    <property type="entry name" value="Cu-oxidase_2"/>
    <property type="match status" value="1"/>
</dbReference>
<feature type="signal peptide" evidence="4">
    <location>
        <begin position="1"/>
        <end position="27"/>
    </location>
</feature>
<name>A0A7X5R038_9MICO</name>
<dbReference type="CDD" id="cd13867">
    <property type="entry name" value="CuRO_2_CueO_FtsP"/>
    <property type="match status" value="1"/>
</dbReference>
<dbReference type="PANTHER" id="PTHR48267:SF1">
    <property type="entry name" value="BILIRUBIN OXIDASE"/>
    <property type="match status" value="1"/>
</dbReference>
<evidence type="ECO:0000256" key="3">
    <source>
        <dbReference type="ARBA" id="ARBA00023002"/>
    </source>
</evidence>
<dbReference type="InterPro" id="IPR011707">
    <property type="entry name" value="Cu-oxidase-like_N"/>
</dbReference>
<evidence type="ECO:0000259" key="6">
    <source>
        <dbReference type="Pfam" id="PF07731"/>
    </source>
</evidence>
<evidence type="ECO:0000256" key="4">
    <source>
        <dbReference type="SAM" id="SignalP"/>
    </source>
</evidence>
<dbReference type="InterPro" id="IPR045087">
    <property type="entry name" value="Cu-oxidase_fam"/>
</dbReference>
<dbReference type="SUPFAM" id="SSF49503">
    <property type="entry name" value="Cupredoxins"/>
    <property type="match status" value="3"/>
</dbReference>
<dbReference type="GO" id="GO:0047705">
    <property type="term" value="F:bilirubin oxidase activity"/>
    <property type="evidence" value="ECO:0007669"/>
    <property type="project" value="UniProtKB-EC"/>
</dbReference>
<evidence type="ECO:0000256" key="1">
    <source>
        <dbReference type="ARBA" id="ARBA00010609"/>
    </source>
</evidence>
<dbReference type="AlphaFoldDB" id="A0A7X5R038"/>
<dbReference type="RefSeq" id="WP_167148476.1">
    <property type="nucleotide sequence ID" value="NZ_JAAMOX010000001.1"/>
</dbReference>